<evidence type="ECO:0000313" key="3">
    <source>
        <dbReference type="EMBL" id="ARU03542.1"/>
    </source>
</evidence>
<organism evidence="3 4">
    <name type="scientific">Comamonas serinivorans</name>
    <dbReference type="NCBI Taxonomy" id="1082851"/>
    <lineage>
        <taxon>Bacteria</taxon>
        <taxon>Pseudomonadati</taxon>
        <taxon>Pseudomonadota</taxon>
        <taxon>Betaproteobacteria</taxon>
        <taxon>Burkholderiales</taxon>
        <taxon>Comamonadaceae</taxon>
        <taxon>Comamonas</taxon>
    </lineage>
</organism>
<dbReference type="InterPro" id="IPR052910">
    <property type="entry name" value="ABC-Purine-Binding"/>
</dbReference>
<evidence type="ECO:0000259" key="2">
    <source>
        <dbReference type="Pfam" id="PF02608"/>
    </source>
</evidence>
<keyword evidence="4" id="KW-1185">Reference proteome</keyword>
<evidence type="ECO:0000256" key="1">
    <source>
        <dbReference type="ARBA" id="ARBA00022729"/>
    </source>
</evidence>
<dbReference type="InterPro" id="IPR003760">
    <property type="entry name" value="PnrA-like"/>
</dbReference>
<protein>
    <submittedName>
        <fullName evidence="3">BMP family ABC transporter substrate-binding protein</fullName>
    </submittedName>
</protein>
<feature type="domain" description="ABC transporter substrate-binding protein PnrA-like" evidence="2">
    <location>
        <begin position="51"/>
        <end position="270"/>
    </location>
</feature>
<dbReference type="Pfam" id="PF02608">
    <property type="entry name" value="Bmp"/>
    <property type="match status" value="1"/>
</dbReference>
<dbReference type="Proteomes" id="UP000196138">
    <property type="component" value="Chromosome"/>
</dbReference>
<gene>
    <name evidence="3" type="ORF">CCO03_01550</name>
</gene>
<reference evidence="3 4" key="1">
    <citation type="submission" date="2017-05" db="EMBL/GenBank/DDBJ databases">
        <authorList>
            <person name="Song R."/>
            <person name="Chenine A.L."/>
            <person name="Ruprecht R.M."/>
        </authorList>
    </citation>
    <scope>NUCLEOTIDE SEQUENCE [LARGE SCALE GENOMIC DNA]</scope>
    <source>
        <strain evidence="3 4">DSM 26136</strain>
    </source>
</reference>
<accession>A0A1Y0EJT4</accession>
<dbReference type="PANTHER" id="PTHR43208:SF1">
    <property type="entry name" value="ABC TRANSPORTER SUBSTRATE-BINDING PROTEIN"/>
    <property type="match status" value="1"/>
</dbReference>
<dbReference type="Gene3D" id="3.40.50.2300">
    <property type="match status" value="2"/>
</dbReference>
<dbReference type="AlphaFoldDB" id="A0A1Y0EJT4"/>
<sequence>MDTRLIPSTLRRRTAILGLAAAPWTPGWAQSGGRAPIKAAGVYTVPFEQQWVSRVHQAMQTARQRGAIQYKGIENIPAHRYADTVRKQAEQGYKLIIGEAFEAEEAVRKVAAEFPGTAIVMGSSGKLQAPNFSVFDNYIHEPSYLAGMLAGGMTRSNHIGLLGGMAIPEVNRLMNAFIDGAREVNPRARFSTGVINSWLNQPRARQMTMAMVDQGVDAMFAATMAGVIETAAERNILAFGNIIHPQPQYPNTVVASALWHMEPTVDAVIAAVQAGTYQARDLASLSFMRAKGASLSPLGTFERKVAPELLQRVRAKEADILSGRFVVPIKDEIELTLR</sequence>
<dbReference type="EMBL" id="CP021455">
    <property type="protein sequence ID" value="ARU03542.1"/>
    <property type="molecule type" value="Genomic_DNA"/>
</dbReference>
<dbReference type="PANTHER" id="PTHR43208">
    <property type="entry name" value="ABC TRANSPORTER SUBSTRATE-BINDING PROTEIN"/>
    <property type="match status" value="1"/>
</dbReference>
<name>A0A1Y0EJT4_9BURK</name>
<proteinExistence type="predicted"/>
<dbReference type="GO" id="GO:0005886">
    <property type="term" value="C:plasma membrane"/>
    <property type="evidence" value="ECO:0007669"/>
    <property type="project" value="InterPro"/>
</dbReference>
<dbReference type="CDD" id="cd06304">
    <property type="entry name" value="PBP1_BmpA_Med_PnrA-like"/>
    <property type="match status" value="1"/>
</dbReference>
<keyword evidence="1" id="KW-0732">Signal</keyword>
<evidence type="ECO:0000313" key="4">
    <source>
        <dbReference type="Proteomes" id="UP000196138"/>
    </source>
</evidence>
<dbReference type="RefSeq" id="WP_087276335.1">
    <property type="nucleotide sequence ID" value="NZ_CP021455.1"/>
</dbReference>
<dbReference type="OrthoDB" id="9769871at2"/>
<dbReference type="KEGG" id="cser:CCO03_01550"/>